<comment type="similarity">
    <text evidence="1">Belongs to the short-chain dehydrogenases/reductases (SDR) family.</text>
</comment>
<evidence type="ECO:0000313" key="5">
    <source>
        <dbReference type="Proteomes" id="UP000886523"/>
    </source>
</evidence>
<dbReference type="Pfam" id="PF00106">
    <property type="entry name" value="adh_short"/>
    <property type="match status" value="1"/>
</dbReference>
<comment type="caution">
    <text evidence="4">The sequence shown here is derived from an EMBL/GenBank/DDBJ whole genome shotgun (WGS) entry which is preliminary data.</text>
</comment>
<dbReference type="GO" id="GO:0016491">
    <property type="term" value="F:oxidoreductase activity"/>
    <property type="evidence" value="ECO:0007669"/>
    <property type="project" value="UniProtKB-KW"/>
</dbReference>
<evidence type="ECO:0000313" key="4">
    <source>
        <dbReference type="EMBL" id="KAF9512577.1"/>
    </source>
</evidence>
<proteinExistence type="inferred from homology"/>
<keyword evidence="3" id="KW-0560">Oxidoreductase</keyword>
<dbReference type="InterPro" id="IPR036291">
    <property type="entry name" value="NAD(P)-bd_dom_sf"/>
</dbReference>
<reference evidence="4" key="1">
    <citation type="journal article" date="2020" name="Nat. Commun.">
        <title>Large-scale genome sequencing of mycorrhizal fungi provides insights into the early evolution of symbiotic traits.</title>
        <authorList>
            <person name="Miyauchi S."/>
            <person name="Kiss E."/>
            <person name="Kuo A."/>
            <person name="Drula E."/>
            <person name="Kohler A."/>
            <person name="Sanchez-Garcia M."/>
            <person name="Morin E."/>
            <person name="Andreopoulos B."/>
            <person name="Barry K.W."/>
            <person name="Bonito G."/>
            <person name="Buee M."/>
            <person name="Carver A."/>
            <person name="Chen C."/>
            <person name="Cichocki N."/>
            <person name="Clum A."/>
            <person name="Culley D."/>
            <person name="Crous P.W."/>
            <person name="Fauchery L."/>
            <person name="Girlanda M."/>
            <person name="Hayes R.D."/>
            <person name="Keri Z."/>
            <person name="LaButti K."/>
            <person name="Lipzen A."/>
            <person name="Lombard V."/>
            <person name="Magnuson J."/>
            <person name="Maillard F."/>
            <person name="Murat C."/>
            <person name="Nolan M."/>
            <person name="Ohm R.A."/>
            <person name="Pangilinan J."/>
            <person name="Pereira M.F."/>
            <person name="Perotto S."/>
            <person name="Peter M."/>
            <person name="Pfister S."/>
            <person name="Riley R."/>
            <person name="Sitrit Y."/>
            <person name="Stielow J.B."/>
            <person name="Szollosi G."/>
            <person name="Zifcakova L."/>
            <person name="Stursova M."/>
            <person name="Spatafora J.W."/>
            <person name="Tedersoo L."/>
            <person name="Vaario L.M."/>
            <person name="Yamada A."/>
            <person name="Yan M."/>
            <person name="Wang P."/>
            <person name="Xu J."/>
            <person name="Bruns T."/>
            <person name="Baldrian P."/>
            <person name="Vilgalys R."/>
            <person name="Dunand C."/>
            <person name="Henrissat B."/>
            <person name="Grigoriev I.V."/>
            <person name="Hibbett D."/>
            <person name="Nagy L.G."/>
            <person name="Martin F.M."/>
        </authorList>
    </citation>
    <scope>NUCLEOTIDE SEQUENCE</scope>
    <source>
        <strain evidence="4">UP504</strain>
    </source>
</reference>
<dbReference type="AlphaFoldDB" id="A0A9P6AV93"/>
<dbReference type="EMBL" id="MU128984">
    <property type="protein sequence ID" value="KAF9512577.1"/>
    <property type="molecule type" value="Genomic_DNA"/>
</dbReference>
<evidence type="ECO:0000256" key="3">
    <source>
        <dbReference type="ARBA" id="ARBA00023002"/>
    </source>
</evidence>
<keyword evidence="2" id="KW-0521">NADP</keyword>
<feature type="non-terminal residue" evidence="4">
    <location>
        <position position="1"/>
    </location>
</feature>
<dbReference type="PANTHER" id="PTHR24320:SF282">
    <property type="entry name" value="WW DOMAIN-CONTAINING OXIDOREDUCTASE"/>
    <property type="match status" value="1"/>
</dbReference>
<organism evidence="4 5">
    <name type="scientific">Hydnum rufescens UP504</name>
    <dbReference type="NCBI Taxonomy" id="1448309"/>
    <lineage>
        <taxon>Eukaryota</taxon>
        <taxon>Fungi</taxon>
        <taxon>Dikarya</taxon>
        <taxon>Basidiomycota</taxon>
        <taxon>Agaricomycotina</taxon>
        <taxon>Agaricomycetes</taxon>
        <taxon>Cantharellales</taxon>
        <taxon>Hydnaceae</taxon>
        <taxon>Hydnum</taxon>
    </lineage>
</organism>
<dbReference type="Gene3D" id="3.40.50.720">
    <property type="entry name" value="NAD(P)-binding Rossmann-like Domain"/>
    <property type="match status" value="1"/>
</dbReference>
<protein>
    <recommendedName>
        <fullName evidence="6">NAD(P)-binding protein</fullName>
    </recommendedName>
</protein>
<dbReference type="InterPro" id="IPR002347">
    <property type="entry name" value="SDR_fam"/>
</dbReference>
<evidence type="ECO:0000256" key="1">
    <source>
        <dbReference type="ARBA" id="ARBA00006484"/>
    </source>
</evidence>
<dbReference type="Proteomes" id="UP000886523">
    <property type="component" value="Unassembled WGS sequence"/>
</dbReference>
<gene>
    <name evidence="4" type="ORF">BS47DRAFT_1297498</name>
</gene>
<dbReference type="SUPFAM" id="SSF51735">
    <property type="entry name" value="NAD(P)-binding Rossmann-fold domains"/>
    <property type="match status" value="1"/>
</dbReference>
<dbReference type="PANTHER" id="PTHR24320">
    <property type="entry name" value="RETINOL DEHYDROGENASE"/>
    <property type="match status" value="1"/>
</dbReference>
<dbReference type="OrthoDB" id="191139at2759"/>
<sequence length="171" mass="18844">DAFPGRLKWSPNQISDLSNKVFLITGMNTGISVSIWTLDCLDLLTHNAKVYIAGCSAERVTEAIQDLKKTTGKGDDSIKFLKLDLADLKSVKTAVDEFLLLMIFFHCGLSRKVSRLDVLINNAGVAQGVRSKLDQITPAGLNLEFAVNMLGHFYLTHGPFIFPQPYITSGR</sequence>
<keyword evidence="5" id="KW-1185">Reference proteome</keyword>
<accession>A0A9P6AV93</accession>
<name>A0A9P6AV93_9AGAM</name>
<evidence type="ECO:0008006" key="6">
    <source>
        <dbReference type="Google" id="ProtNLM"/>
    </source>
</evidence>
<evidence type="ECO:0000256" key="2">
    <source>
        <dbReference type="ARBA" id="ARBA00022857"/>
    </source>
</evidence>